<dbReference type="PROSITE" id="PS50181">
    <property type="entry name" value="FBOX"/>
    <property type="match status" value="1"/>
</dbReference>
<dbReference type="InterPro" id="IPR052301">
    <property type="entry name" value="SCF_F-box/WD-repeat"/>
</dbReference>
<reference evidence="2" key="2">
    <citation type="submission" date="2020-12" db="EMBL/GenBank/DDBJ databases">
        <authorList>
            <person name="Kanost M."/>
        </authorList>
    </citation>
    <scope>NUCLEOTIDE SEQUENCE</scope>
</reference>
<dbReference type="AlphaFoldDB" id="A0A921ZDT6"/>
<dbReference type="InterPro" id="IPR036047">
    <property type="entry name" value="F-box-like_dom_sf"/>
</dbReference>
<dbReference type="Gene3D" id="1.20.1280.50">
    <property type="match status" value="1"/>
</dbReference>
<dbReference type="Proteomes" id="UP000791440">
    <property type="component" value="Unassembled WGS sequence"/>
</dbReference>
<dbReference type="GO" id="GO:0019005">
    <property type="term" value="C:SCF ubiquitin ligase complex"/>
    <property type="evidence" value="ECO:0007669"/>
    <property type="project" value="TreeGrafter"/>
</dbReference>
<reference evidence="2" key="1">
    <citation type="journal article" date="2016" name="Insect Biochem. Mol. Biol.">
        <title>Multifaceted biological insights from a draft genome sequence of the tobacco hornworm moth, Manduca sexta.</title>
        <authorList>
            <person name="Kanost M.R."/>
            <person name="Arrese E.L."/>
            <person name="Cao X."/>
            <person name="Chen Y.R."/>
            <person name="Chellapilla S."/>
            <person name="Goldsmith M.R."/>
            <person name="Grosse-Wilde E."/>
            <person name="Heckel D.G."/>
            <person name="Herndon N."/>
            <person name="Jiang H."/>
            <person name="Papanicolaou A."/>
            <person name="Qu J."/>
            <person name="Soulages J.L."/>
            <person name="Vogel H."/>
            <person name="Walters J."/>
            <person name="Waterhouse R.M."/>
            <person name="Ahn S.J."/>
            <person name="Almeida F.C."/>
            <person name="An C."/>
            <person name="Aqrawi P."/>
            <person name="Bretschneider A."/>
            <person name="Bryant W.B."/>
            <person name="Bucks S."/>
            <person name="Chao H."/>
            <person name="Chevignon G."/>
            <person name="Christen J.M."/>
            <person name="Clarke D.F."/>
            <person name="Dittmer N.T."/>
            <person name="Ferguson L.C.F."/>
            <person name="Garavelou S."/>
            <person name="Gordon K.H.J."/>
            <person name="Gunaratna R.T."/>
            <person name="Han Y."/>
            <person name="Hauser F."/>
            <person name="He Y."/>
            <person name="Heidel-Fischer H."/>
            <person name="Hirsh A."/>
            <person name="Hu Y."/>
            <person name="Jiang H."/>
            <person name="Kalra D."/>
            <person name="Klinner C."/>
            <person name="Konig C."/>
            <person name="Kovar C."/>
            <person name="Kroll A.R."/>
            <person name="Kuwar S.S."/>
            <person name="Lee S.L."/>
            <person name="Lehman R."/>
            <person name="Li K."/>
            <person name="Li Z."/>
            <person name="Liang H."/>
            <person name="Lovelace S."/>
            <person name="Lu Z."/>
            <person name="Mansfield J.H."/>
            <person name="McCulloch K.J."/>
            <person name="Mathew T."/>
            <person name="Morton B."/>
            <person name="Muzny D.M."/>
            <person name="Neunemann D."/>
            <person name="Ongeri F."/>
            <person name="Pauchet Y."/>
            <person name="Pu L.L."/>
            <person name="Pyrousis I."/>
            <person name="Rao X.J."/>
            <person name="Redding A."/>
            <person name="Roesel C."/>
            <person name="Sanchez-Gracia A."/>
            <person name="Schaack S."/>
            <person name="Shukla A."/>
            <person name="Tetreau G."/>
            <person name="Wang Y."/>
            <person name="Xiong G.H."/>
            <person name="Traut W."/>
            <person name="Walsh T.K."/>
            <person name="Worley K.C."/>
            <person name="Wu D."/>
            <person name="Wu W."/>
            <person name="Wu Y.Q."/>
            <person name="Zhang X."/>
            <person name="Zou Z."/>
            <person name="Zucker H."/>
            <person name="Briscoe A.D."/>
            <person name="Burmester T."/>
            <person name="Clem R.J."/>
            <person name="Feyereisen R."/>
            <person name="Grimmelikhuijzen C.J.P."/>
            <person name="Hamodrakas S.J."/>
            <person name="Hansson B.S."/>
            <person name="Huguet E."/>
            <person name="Jermiin L.S."/>
            <person name="Lan Q."/>
            <person name="Lehman H.K."/>
            <person name="Lorenzen M."/>
            <person name="Merzendorfer H."/>
            <person name="Michalopoulos I."/>
            <person name="Morton D.B."/>
            <person name="Muthukrishnan S."/>
            <person name="Oakeshott J.G."/>
            <person name="Palmer W."/>
            <person name="Park Y."/>
            <person name="Passarelli A.L."/>
            <person name="Rozas J."/>
            <person name="Schwartz L.M."/>
            <person name="Smith W."/>
            <person name="Southgate A."/>
            <person name="Vilcinskas A."/>
            <person name="Vogt R."/>
            <person name="Wang P."/>
            <person name="Werren J."/>
            <person name="Yu X.Q."/>
            <person name="Zhou J.J."/>
            <person name="Brown S.J."/>
            <person name="Scherer S.E."/>
            <person name="Richards S."/>
            <person name="Blissard G.W."/>
        </authorList>
    </citation>
    <scope>NUCLEOTIDE SEQUENCE</scope>
</reference>
<name>A0A921ZDT6_MANSE</name>
<dbReference type="Pfam" id="PF12937">
    <property type="entry name" value="F-box-like"/>
    <property type="match status" value="1"/>
</dbReference>
<dbReference type="GO" id="GO:0031146">
    <property type="term" value="P:SCF-dependent proteasomal ubiquitin-dependent protein catabolic process"/>
    <property type="evidence" value="ECO:0007669"/>
    <property type="project" value="TreeGrafter"/>
</dbReference>
<organism evidence="2 3">
    <name type="scientific">Manduca sexta</name>
    <name type="common">Tobacco hawkmoth</name>
    <name type="synonym">Tobacco hornworm</name>
    <dbReference type="NCBI Taxonomy" id="7130"/>
    <lineage>
        <taxon>Eukaryota</taxon>
        <taxon>Metazoa</taxon>
        <taxon>Ecdysozoa</taxon>
        <taxon>Arthropoda</taxon>
        <taxon>Hexapoda</taxon>
        <taxon>Insecta</taxon>
        <taxon>Pterygota</taxon>
        <taxon>Neoptera</taxon>
        <taxon>Endopterygota</taxon>
        <taxon>Lepidoptera</taxon>
        <taxon>Glossata</taxon>
        <taxon>Ditrysia</taxon>
        <taxon>Bombycoidea</taxon>
        <taxon>Sphingidae</taxon>
        <taxon>Sphinginae</taxon>
        <taxon>Sphingini</taxon>
        <taxon>Manduca</taxon>
    </lineage>
</organism>
<comment type="caution">
    <text evidence="2">The sequence shown here is derived from an EMBL/GenBank/DDBJ whole genome shotgun (WGS) entry which is preliminary data.</text>
</comment>
<dbReference type="SUPFAM" id="SSF50978">
    <property type="entry name" value="WD40 repeat-like"/>
    <property type="match status" value="1"/>
</dbReference>
<dbReference type="PANTHER" id="PTHR14381:SF1">
    <property type="entry name" value="F-BOX_WD REPEAT-CONTAINING PROTEIN 4"/>
    <property type="match status" value="1"/>
</dbReference>
<feature type="domain" description="F-box" evidence="1">
    <location>
        <begin position="2"/>
        <end position="49"/>
    </location>
</feature>
<dbReference type="InterPro" id="IPR015943">
    <property type="entry name" value="WD40/YVTN_repeat-like_dom_sf"/>
</dbReference>
<dbReference type="InterPro" id="IPR036322">
    <property type="entry name" value="WD40_repeat_dom_sf"/>
</dbReference>
<dbReference type="SUPFAM" id="SSF81383">
    <property type="entry name" value="F-box domain"/>
    <property type="match status" value="1"/>
</dbReference>
<dbReference type="OrthoDB" id="435188at2759"/>
<dbReference type="PANTHER" id="PTHR14381">
    <property type="entry name" value="DACTYLIN"/>
    <property type="match status" value="1"/>
</dbReference>
<keyword evidence="3" id="KW-1185">Reference proteome</keyword>
<proteinExistence type="predicted"/>
<dbReference type="SMART" id="SM00256">
    <property type="entry name" value="FBOX"/>
    <property type="match status" value="1"/>
</dbReference>
<dbReference type="EMBL" id="JH668505">
    <property type="protein sequence ID" value="KAG6456102.1"/>
    <property type="molecule type" value="Genomic_DNA"/>
</dbReference>
<evidence type="ECO:0000259" key="1">
    <source>
        <dbReference type="PROSITE" id="PS50181"/>
    </source>
</evidence>
<accession>A0A921ZDT6</accession>
<dbReference type="Gene3D" id="2.130.10.10">
    <property type="entry name" value="YVTN repeat-like/Quinoprotein amine dehydrogenase"/>
    <property type="match status" value="1"/>
</dbReference>
<dbReference type="InterPro" id="IPR001810">
    <property type="entry name" value="F-box_dom"/>
</dbReference>
<sequence length="425" mass="48633">MTKNILNLPVDILVNVLKKLGLSDLRNVILTCKTLRSLVVNDNTIWRSICRDKLILEDPLHNRSNNEQNWYNRCRISNNWCSGYFKNKVIVQFHSNYMPWLKLHNSEILAVSKGSELLCYAVDRKKIPNSKSTCWTLSVPTVSRNDVRTHDISRFVIRNNTLVCGNRDGSTAVYKIPYYKQKPLLLHHIQDCHENGQVEVSAVELIETSDFCYIVTASNNSQNIIFWQSNENGYNITDSIMDIPIHNGEGVRCMAVNNVMDKLAIGLDGNSKPLLLDIHIGKYLMTADSTRNSKQAIRDIGWHNNNTIMYVTHSGMLHLMDTRTNDFVFNVKDPFLSTLYCIKSDNKNAIVVGSSEYSRCVLFDARNCTKHVQIYFTQTRPSPVYCLDFDSTRLLTAVDRGISALNFNINTFNVQARDYSHVFQS</sequence>
<gene>
    <name evidence="2" type="ORF">O3G_MSEX009552</name>
</gene>
<protein>
    <recommendedName>
        <fullName evidence="1">F-box domain-containing protein</fullName>
    </recommendedName>
</protein>
<evidence type="ECO:0000313" key="3">
    <source>
        <dbReference type="Proteomes" id="UP000791440"/>
    </source>
</evidence>
<evidence type="ECO:0000313" key="2">
    <source>
        <dbReference type="EMBL" id="KAG6456102.1"/>
    </source>
</evidence>